<dbReference type="KEGG" id="mdu:MDUV_31680"/>
<evidence type="ECO:0000313" key="1">
    <source>
        <dbReference type="EMBL" id="BBX18308.1"/>
    </source>
</evidence>
<organism evidence="1 2">
    <name type="scientific">Mycolicibacterium duvalii</name>
    <dbReference type="NCBI Taxonomy" id="39688"/>
    <lineage>
        <taxon>Bacteria</taxon>
        <taxon>Bacillati</taxon>
        <taxon>Actinomycetota</taxon>
        <taxon>Actinomycetes</taxon>
        <taxon>Mycobacteriales</taxon>
        <taxon>Mycobacteriaceae</taxon>
        <taxon>Mycolicibacterium</taxon>
    </lineage>
</organism>
<dbReference type="EMBL" id="AP022563">
    <property type="protein sequence ID" value="BBX18308.1"/>
    <property type="molecule type" value="Genomic_DNA"/>
</dbReference>
<sequence length="60" mass="6748">MVKVIAERRHLPTPNDECRLLAAIGMLLVERVLDRWVSAPGRALDDLIRQEFAALPAVLK</sequence>
<name>A0A7I7K435_9MYCO</name>
<evidence type="ECO:0000313" key="2">
    <source>
        <dbReference type="Proteomes" id="UP000467006"/>
    </source>
</evidence>
<keyword evidence="2" id="KW-1185">Reference proteome</keyword>
<accession>A0A7I7K435</accession>
<evidence type="ECO:0008006" key="3">
    <source>
        <dbReference type="Google" id="ProtNLM"/>
    </source>
</evidence>
<protein>
    <recommendedName>
        <fullName evidence="3">TetR family transcriptional regulator</fullName>
    </recommendedName>
</protein>
<gene>
    <name evidence="1" type="ORF">MDUV_31680</name>
</gene>
<dbReference type="Gene3D" id="1.10.357.10">
    <property type="entry name" value="Tetracycline Repressor, domain 2"/>
    <property type="match status" value="1"/>
</dbReference>
<dbReference type="Proteomes" id="UP000467006">
    <property type="component" value="Chromosome"/>
</dbReference>
<reference evidence="1 2" key="1">
    <citation type="journal article" date="2019" name="Emerg. Microbes Infect.">
        <title>Comprehensive subspecies identification of 175 nontuberculous mycobacteria species based on 7547 genomic profiles.</title>
        <authorList>
            <person name="Matsumoto Y."/>
            <person name="Kinjo T."/>
            <person name="Motooka D."/>
            <person name="Nabeya D."/>
            <person name="Jung N."/>
            <person name="Uechi K."/>
            <person name="Horii T."/>
            <person name="Iida T."/>
            <person name="Fujita J."/>
            <person name="Nakamura S."/>
        </authorList>
    </citation>
    <scope>NUCLEOTIDE SEQUENCE [LARGE SCALE GENOMIC DNA]</scope>
    <source>
        <strain evidence="1 2">JCM 6396</strain>
    </source>
</reference>
<proteinExistence type="predicted"/>
<dbReference type="AlphaFoldDB" id="A0A7I7K435"/>